<keyword evidence="2" id="KW-1185">Reference proteome</keyword>
<dbReference type="EMBL" id="JAODOP010000004">
    <property type="protein sequence ID" value="MEF3835879.1"/>
    <property type="molecule type" value="Genomic_DNA"/>
</dbReference>
<evidence type="ECO:0000313" key="1">
    <source>
        <dbReference type="EMBL" id="MEF3835879.1"/>
    </source>
</evidence>
<sequence>MANLNKYESFILKSLDDKNVKVSNELCQLLEDSFNISNSNARKIIQRATQKGVIKSSTPLTFGKGQYAYCKPTTNFTKDRIKIICKKHRPTLYRLLVALDINDGILSYYEALKITASPLIDGISKVDYLDDLIGLLMKFEIVYQKVDKNLVKYLILKLKKEDEENLMHIHFAKISTDTTFITDVLKN</sequence>
<reference evidence="1 2" key="1">
    <citation type="submission" date="2022-09" db="EMBL/GenBank/DDBJ databases">
        <title>Genome sequencing of Flavivirga sp. MEBiC05379.</title>
        <authorList>
            <person name="Oh H.-M."/>
            <person name="Kwon K.K."/>
            <person name="Park M.J."/>
            <person name="Yang S.-H."/>
        </authorList>
    </citation>
    <scope>NUCLEOTIDE SEQUENCE [LARGE SCALE GENOMIC DNA]</scope>
    <source>
        <strain evidence="1 2">MEBiC05379</strain>
    </source>
</reference>
<comment type="caution">
    <text evidence="1">The sequence shown here is derived from an EMBL/GenBank/DDBJ whole genome shotgun (WGS) entry which is preliminary data.</text>
</comment>
<dbReference type="RefSeq" id="WP_303308155.1">
    <property type="nucleotide sequence ID" value="NZ_JAODOP010000004.1"/>
</dbReference>
<protein>
    <recommendedName>
        <fullName evidence="3">AbiEi antitoxin C-terminal domain-containing protein</fullName>
    </recommendedName>
</protein>
<proteinExistence type="predicted"/>
<dbReference type="Proteomes" id="UP001337305">
    <property type="component" value="Unassembled WGS sequence"/>
</dbReference>
<accession>A0ABU7XYS2</accession>
<gene>
    <name evidence="1" type="ORF">N1F79_22335</name>
</gene>
<name>A0ABU7XYS2_9FLAO</name>
<evidence type="ECO:0008006" key="3">
    <source>
        <dbReference type="Google" id="ProtNLM"/>
    </source>
</evidence>
<evidence type="ECO:0000313" key="2">
    <source>
        <dbReference type="Proteomes" id="UP001337305"/>
    </source>
</evidence>
<organism evidence="1 2">
    <name type="scientific">Flavivirga spongiicola</name>
    <dbReference type="NCBI Taxonomy" id="421621"/>
    <lineage>
        <taxon>Bacteria</taxon>
        <taxon>Pseudomonadati</taxon>
        <taxon>Bacteroidota</taxon>
        <taxon>Flavobacteriia</taxon>
        <taxon>Flavobacteriales</taxon>
        <taxon>Flavobacteriaceae</taxon>
        <taxon>Flavivirga</taxon>
    </lineage>
</organism>